<name>A0A9X3S822_9ACTN</name>
<dbReference type="RefSeq" id="WP_270043256.1">
    <property type="nucleotide sequence ID" value="NZ_JAPDOD010000029.1"/>
</dbReference>
<keyword evidence="4" id="KW-1185">Reference proteome</keyword>
<feature type="signal peptide" evidence="2">
    <location>
        <begin position="1"/>
        <end position="22"/>
    </location>
</feature>
<evidence type="ECO:0000256" key="2">
    <source>
        <dbReference type="SAM" id="SignalP"/>
    </source>
</evidence>
<feature type="compositionally biased region" description="Pro residues" evidence="1">
    <location>
        <begin position="179"/>
        <end position="190"/>
    </location>
</feature>
<evidence type="ECO:0008006" key="5">
    <source>
        <dbReference type="Google" id="ProtNLM"/>
    </source>
</evidence>
<evidence type="ECO:0000313" key="3">
    <source>
        <dbReference type="EMBL" id="MDA0164008.1"/>
    </source>
</evidence>
<protein>
    <recommendedName>
        <fullName evidence="5">CARDB domain-containing protein</fullName>
    </recommendedName>
</protein>
<proteinExistence type="predicted"/>
<gene>
    <name evidence="3" type="ORF">OM076_27295</name>
</gene>
<evidence type="ECO:0000313" key="4">
    <source>
        <dbReference type="Proteomes" id="UP001149140"/>
    </source>
</evidence>
<reference evidence="3" key="1">
    <citation type="submission" date="2022-10" db="EMBL/GenBank/DDBJ databases">
        <title>The WGS of Solirubrobacter ginsenosidimutans DSM 21036.</title>
        <authorList>
            <person name="Jiang Z."/>
        </authorList>
    </citation>
    <scope>NUCLEOTIDE SEQUENCE</scope>
    <source>
        <strain evidence="3">DSM 21036</strain>
    </source>
</reference>
<feature type="region of interest" description="Disordered" evidence="1">
    <location>
        <begin position="171"/>
        <end position="191"/>
    </location>
</feature>
<evidence type="ECO:0000256" key="1">
    <source>
        <dbReference type="SAM" id="MobiDB-lite"/>
    </source>
</evidence>
<sequence length="550" mass="56168">MIRRALATAIVAFTALTAPAQATVHHGTGADPAGDSTASNVDIVEAGAQTDDAAGTVAVALRFAATPASNAYYAAVVGTNGSSGCGAPYVVIAGTPGSHLANFQRDGGNVTPASIAVDGTTVVLGASDPAQLLVPFDCLYGAVKTSSAQAAPIADDTATIALAADAPPVATPTATPVPTAAPPAPTPVPGPTTATAPPVAVPKTAKLTVSLDGAPSTIKRNHTFTIKLKLANDGLKKSSKVTVSFAKARGLSGVSKAKKLPALKPAQKRTLKLRVKLTKSARVSTTLKVNVRSGKLKTSSSLLLRIGKAKKIAAGGPKPGPETKKSPIVGTFWWRNVNHVDYAWDNRALYFVDGGAVYSGFPAGGLPATCGTPPAKPADEIDERDGCLPYTFDASSGTVTIGDKTGTFKDGKLTIDGNEYFPLIPAVPGTRFTINDHQHTGFSGMCGLITGCVITEKYLSLLPDGQFVLSKSTTASVGDPGTGPYTVAGSFPPDQHGTYEVQAGGKIALTYADGSVKVETFAVDTKNGVPDPNGEGVFIGEDNFYPDPTP</sequence>
<accession>A0A9X3S822</accession>
<comment type="caution">
    <text evidence="3">The sequence shown here is derived from an EMBL/GenBank/DDBJ whole genome shotgun (WGS) entry which is preliminary data.</text>
</comment>
<organism evidence="3 4">
    <name type="scientific">Solirubrobacter ginsenosidimutans</name>
    <dbReference type="NCBI Taxonomy" id="490573"/>
    <lineage>
        <taxon>Bacteria</taxon>
        <taxon>Bacillati</taxon>
        <taxon>Actinomycetota</taxon>
        <taxon>Thermoleophilia</taxon>
        <taxon>Solirubrobacterales</taxon>
        <taxon>Solirubrobacteraceae</taxon>
        <taxon>Solirubrobacter</taxon>
    </lineage>
</organism>
<dbReference type="Proteomes" id="UP001149140">
    <property type="component" value="Unassembled WGS sequence"/>
</dbReference>
<feature type="chain" id="PRO_5040828443" description="CARDB domain-containing protein" evidence="2">
    <location>
        <begin position="23"/>
        <end position="550"/>
    </location>
</feature>
<keyword evidence="2" id="KW-0732">Signal</keyword>
<dbReference type="EMBL" id="JAPDOD010000029">
    <property type="protein sequence ID" value="MDA0164008.1"/>
    <property type="molecule type" value="Genomic_DNA"/>
</dbReference>
<dbReference type="AlphaFoldDB" id="A0A9X3S822"/>